<comment type="catalytic activity">
    <reaction evidence="12">
        <text>L-tyrosyl-[protein] + ATP = O-phospho-L-tyrosyl-[protein] + ADP + H(+)</text>
        <dbReference type="Rhea" id="RHEA:10596"/>
        <dbReference type="Rhea" id="RHEA-COMP:10136"/>
        <dbReference type="Rhea" id="RHEA-COMP:20101"/>
        <dbReference type="ChEBI" id="CHEBI:15378"/>
        <dbReference type="ChEBI" id="CHEBI:30616"/>
        <dbReference type="ChEBI" id="CHEBI:46858"/>
        <dbReference type="ChEBI" id="CHEBI:61978"/>
        <dbReference type="ChEBI" id="CHEBI:456216"/>
        <dbReference type="EC" id="2.7.12.2"/>
    </reaction>
</comment>
<evidence type="ECO:0000256" key="7">
    <source>
        <dbReference type="ARBA" id="ARBA00023137"/>
    </source>
</evidence>
<evidence type="ECO:0000256" key="13">
    <source>
        <dbReference type="PROSITE-ProRule" id="PRU10141"/>
    </source>
</evidence>
<dbReference type="SMART" id="SM00220">
    <property type="entry name" value="S_TKc"/>
    <property type="match status" value="1"/>
</dbReference>
<evidence type="ECO:0000313" key="18">
    <source>
        <dbReference type="Proteomes" id="UP000007879"/>
    </source>
</evidence>
<dbReference type="PANTHER" id="PTHR47238">
    <property type="entry name" value="MITOGEN-ACTIVATED PROTEIN KINASE KINASE 5"/>
    <property type="match status" value="1"/>
</dbReference>
<evidence type="ECO:0000256" key="5">
    <source>
        <dbReference type="ARBA" id="ARBA00022777"/>
    </source>
</evidence>
<feature type="compositionally biased region" description="Polar residues" evidence="15">
    <location>
        <begin position="9"/>
        <end position="24"/>
    </location>
</feature>
<evidence type="ECO:0000256" key="3">
    <source>
        <dbReference type="ARBA" id="ARBA00022679"/>
    </source>
</evidence>
<dbReference type="InterPro" id="IPR017441">
    <property type="entry name" value="Protein_kinase_ATP_BS"/>
</dbReference>
<dbReference type="PROSITE" id="PS00108">
    <property type="entry name" value="PROTEIN_KINASE_ST"/>
    <property type="match status" value="1"/>
</dbReference>
<evidence type="ECO:0000256" key="10">
    <source>
        <dbReference type="ARBA" id="ARBA00049014"/>
    </source>
</evidence>
<protein>
    <recommendedName>
        <fullName evidence="9">mitogen-activated protein kinase kinase</fullName>
        <ecNumber evidence="9">2.7.12.2</ecNumber>
    </recommendedName>
</protein>
<dbReference type="AlphaFoldDB" id="A0AAN0ILM6"/>
<dbReference type="GO" id="GO:0005524">
    <property type="term" value="F:ATP binding"/>
    <property type="evidence" value="ECO:0007669"/>
    <property type="project" value="UniProtKB-UniRule"/>
</dbReference>
<organism evidence="17 18">
    <name type="scientific">Amphimedon queenslandica</name>
    <name type="common">Sponge</name>
    <dbReference type="NCBI Taxonomy" id="400682"/>
    <lineage>
        <taxon>Eukaryota</taxon>
        <taxon>Metazoa</taxon>
        <taxon>Porifera</taxon>
        <taxon>Demospongiae</taxon>
        <taxon>Heteroscleromorpha</taxon>
        <taxon>Haplosclerida</taxon>
        <taxon>Niphatidae</taxon>
        <taxon>Amphimedon</taxon>
    </lineage>
</organism>
<evidence type="ECO:0000256" key="4">
    <source>
        <dbReference type="ARBA" id="ARBA00022741"/>
    </source>
</evidence>
<dbReference type="PANTHER" id="PTHR47238:SF2">
    <property type="entry name" value="DUAL SPECIFICITY MITOGEN-ACTIVATED PROTEIN KINASE KINASE HEMIPTEROUS"/>
    <property type="match status" value="1"/>
</dbReference>
<reference evidence="18" key="1">
    <citation type="journal article" date="2010" name="Nature">
        <title>The Amphimedon queenslandica genome and the evolution of animal complexity.</title>
        <authorList>
            <person name="Srivastava M."/>
            <person name="Simakov O."/>
            <person name="Chapman J."/>
            <person name="Fahey B."/>
            <person name="Gauthier M.E."/>
            <person name="Mitros T."/>
            <person name="Richards G.S."/>
            <person name="Conaco C."/>
            <person name="Dacre M."/>
            <person name="Hellsten U."/>
            <person name="Larroux C."/>
            <person name="Putnam N.H."/>
            <person name="Stanke M."/>
            <person name="Adamska M."/>
            <person name="Darling A."/>
            <person name="Degnan S.M."/>
            <person name="Oakley T.H."/>
            <person name="Plachetzki D.C."/>
            <person name="Zhai Y."/>
            <person name="Adamski M."/>
            <person name="Calcino A."/>
            <person name="Cummins S.F."/>
            <person name="Goodstein D.M."/>
            <person name="Harris C."/>
            <person name="Jackson D.J."/>
            <person name="Leys S.P."/>
            <person name="Shu S."/>
            <person name="Woodcroft B.J."/>
            <person name="Vervoort M."/>
            <person name="Kosik K.S."/>
            <person name="Manning G."/>
            <person name="Degnan B.M."/>
            <person name="Rokhsar D.S."/>
        </authorList>
    </citation>
    <scope>NUCLEOTIDE SEQUENCE [LARGE SCALE GENOMIC DNA]</scope>
</reference>
<keyword evidence="3" id="KW-0808">Transferase</keyword>
<keyword evidence="2" id="KW-0597">Phosphoprotein</keyword>
<comment type="similarity">
    <text evidence="8">Belongs to the protein kinase superfamily. STE Ser/Thr protein kinase family. MAP kinase kinase subfamily.</text>
</comment>
<dbReference type="InterPro" id="IPR008271">
    <property type="entry name" value="Ser/Thr_kinase_AS"/>
</dbReference>
<feature type="region of interest" description="Disordered" evidence="15">
    <location>
        <begin position="1"/>
        <end position="64"/>
    </location>
</feature>
<keyword evidence="5" id="KW-0418">Kinase</keyword>
<dbReference type="FunFam" id="1.10.510.10:FF:000432">
    <property type="entry name" value="mitogen-activated protein kinase kinase 3"/>
    <property type="match status" value="1"/>
</dbReference>
<evidence type="ECO:0000256" key="14">
    <source>
        <dbReference type="RuleBase" id="RU000304"/>
    </source>
</evidence>
<evidence type="ECO:0000256" key="9">
    <source>
        <dbReference type="ARBA" id="ARBA00038999"/>
    </source>
</evidence>
<name>A0AAN0ILM6_AMPQE</name>
<dbReference type="SUPFAM" id="SSF56112">
    <property type="entry name" value="Protein kinase-like (PK-like)"/>
    <property type="match status" value="1"/>
</dbReference>
<gene>
    <name evidence="17" type="primary">100640493</name>
</gene>
<keyword evidence="4 13" id="KW-0547">Nucleotide-binding</keyword>
<keyword evidence="7" id="KW-0829">Tyrosine-protein kinase</keyword>
<evidence type="ECO:0000256" key="6">
    <source>
        <dbReference type="ARBA" id="ARBA00022840"/>
    </source>
</evidence>
<dbReference type="PROSITE" id="PS50011">
    <property type="entry name" value="PROTEIN_KINASE_DOM"/>
    <property type="match status" value="1"/>
</dbReference>
<feature type="binding site" evidence="13">
    <location>
        <position position="121"/>
    </location>
    <ligand>
        <name>ATP</name>
        <dbReference type="ChEBI" id="CHEBI:30616"/>
    </ligand>
</feature>
<dbReference type="EnsemblMetazoa" id="XM_011405417.2">
    <property type="protein sequence ID" value="XP_011403719.1"/>
    <property type="gene ID" value="LOC100640493"/>
</dbReference>
<keyword evidence="6 13" id="KW-0067">ATP-binding</keyword>
<evidence type="ECO:0000256" key="12">
    <source>
        <dbReference type="ARBA" id="ARBA00051693"/>
    </source>
</evidence>
<evidence type="ECO:0000256" key="8">
    <source>
        <dbReference type="ARBA" id="ARBA00038035"/>
    </source>
</evidence>
<feature type="domain" description="Protein kinase" evidence="16">
    <location>
        <begin position="91"/>
        <end position="351"/>
    </location>
</feature>
<dbReference type="Pfam" id="PF00069">
    <property type="entry name" value="Pkinase"/>
    <property type="match status" value="1"/>
</dbReference>
<dbReference type="GO" id="GO:0004674">
    <property type="term" value="F:protein serine/threonine kinase activity"/>
    <property type="evidence" value="ECO:0007669"/>
    <property type="project" value="UniProtKB-KW"/>
</dbReference>
<dbReference type="GO" id="GO:0004708">
    <property type="term" value="F:MAP kinase kinase activity"/>
    <property type="evidence" value="ECO:0007669"/>
    <property type="project" value="UniProtKB-EC"/>
</dbReference>
<dbReference type="PROSITE" id="PS00107">
    <property type="entry name" value="PROTEIN_KINASE_ATP"/>
    <property type="match status" value="1"/>
</dbReference>
<dbReference type="InterPro" id="IPR052468">
    <property type="entry name" value="Dual_spec_MAPK_kinase"/>
</dbReference>
<comment type="catalytic activity">
    <reaction evidence="10">
        <text>L-seryl-[protein] + ATP = O-phospho-L-seryl-[protein] + ADP + H(+)</text>
        <dbReference type="Rhea" id="RHEA:17989"/>
        <dbReference type="Rhea" id="RHEA-COMP:9863"/>
        <dbReference type="Rhea" id="RHEA-COMP:11604"/>
        <dbReference type="ChEBI" id="CHEBI:15378"/>
        <dbReference type="ChEBI" id="CHEBI:29999"/>
        <dbReference type="ChEBI" id="CHEBI:30616"/>
        <dbReference type="ChEBI" id="CHEBI:83421"/>
        <dbReference type="ChEBI" id="CHEBI:456216"/>
        <dbReference type="EC" id="2.7.12.2"/>
    </reaction>
</comment>
<feature type="compositionally biased region" description="Basic residues" evidence="15">
    <location>
        <begin position="38"/>
        <end position="51"/>
    </location>
</feature>
<keyword evidence="18" id="KW-1185">Reference proteome</keyword>
<dbReference type="Proteomes" id="UP000007879">
    <property type="component" value="Unassembled WGS sequence"/>
</dbReference>
<evidence type="ECO:0000313" key="17">
    <source>
        <dbReference type="EnsemblMetazoa" id="XP_011403719.1"/>
    </source>
</evidence>
<keyword evidence="1 14" id="KW-0723">Serine/threonine-protein kinase</keyword>
<evidence type="ECO:0000256" key="1">
    <source>
        <dbReference type="ARBA" id="ARBA00022527"/>
    </source>
</evidence>
<dbReference type="KEGG" id="aqu:100640493"/>
<reference evidence="17" key="2">
    <citation type="submission" date="2024-06" db="UniProtKB">
        <authorList>
            <consortium name="EnsemblMetazoa"/>
        </authorList>
    </citation>
    <scope>IDENTIFICATION</scope>
</reference>
<comment type="catalytic activity">
    <reaction evidence="11">
        <text>L-threonyl-[protein] + ATP = O-phospho-L-threonyl-[protein] + ADP + H(+)</text>
        <dbReference type="Rhea" id="RHEA:46608"/>
        <dbReference type="Rhea" id="RHEA-COMP:11060"/>
        <dbReference type="Rhea" id="RHEA-COMP:11605"/>
        <dbReference type="ChEBI" id="CHEBI:15378"/>
        <dbReference type="ChEBI" id="CHEBI:30013"/>
        <dbReference type="ChEBI" id="CHEBI:30616"/>
        <dbReference type="ChEBI" id="CHEBI:61977"/>
        <dbReference type="ChEBI" id="CHEBI:456216"/>
        <dbReference type="EC" id="2.7.12.2"/>
    </reaction>
</comment>
<evidence type="ECO:0000256" key="15">
    <source>
        <dbReference type="SAM" id="MobiDB-lite"/>
    </source>
</evidence>
<evidence type="ECO:0000256" key="11">
    <source>
        <dbReference type="ARBA" id="ARBA00049299"/>
    </source>
</evidence>
<dbReference type="Gene3D" id="1.10.510.10">
    <property type="entry name" value="Transferase(Phosphotransferase) domain 1"/>
    <property type="match status" value="1"/>
</dbReference>
<dbReference type="GO" id="GO:0006950">
    <property type="term" value="P:response to stress"/>
    <property type="evidence" value="ECO:0007669"/>
    <property type="project" value="UniProtKB-ARBA"/>
</dbReference>
<dbReference type="GO" id="GO:0004713">
    <property type="term" value="F:protein tyrosine kinase activity"/>
    <property type="evidence" value="ECO:0007669"/>
    <property type="project" value="UniProtKB-KW"/>
</dbReference>
<dbReference type="FunFam" id="3.30.200.20:FF:000040">
    <property type="entry name" value="Dual specificity mitogen-activated protein kinase kinase"/>
    <property type="match status" value="1"/>
</dbReference>
<evidence type="ECO:0000259" key="16">
    <source>
        <dbReference type="PROSITE" id="PS50011"/>
    </source>
</evidence>
<accession>A0AAN0ILM6</accession>
<sequence>MADLRLPVRSQSQDVPSSTCPPSTRQRRPTDSLFNNTRPRKPGPRLQRHVHSQPARVTESEQEERELKVKARMGTLVLPGGQTYPFSMEDMLDVKRVGSGISGEVYRMVHNPSSIAIAAKKMLWQHDTWEEQRRVLMDLEVMNSQHSPFIVEYYGSAIVKNEVWVFMELMATCLDRLLKRLKGPIPERIIGKMCVSIVKALDYLKRAHKVIHRDVKPSNILIDVNGNVKLCDFGISGRLVDSKAFTRGAGAAAYMAPERINMSHDSKGYDVRADVWSLGISLVEMATGSAPYKFNEFSSEFDLLTHIVQAPPPLLDEDKFSPNFYDFVAQCLCKDVDERPQYDKLLLHPLIKEYEEKPVDVGEWFSEMCSTHGIP</sequence>
<dbReference type="InterPro" id="IPR000719">
    <property type="entry name" value="Prot_kinase_dom"/>
</dbReference>
<dbReference type="InterPro" id="IPR011009">
    <property type="entry name" value="Kinase-like_dom_sf"/>
</dbReference>
<dbReference type="Gene3D" id="3.30.200.20">
    <property type="entry name" value="Phosphorylase Kinase, domain 1"/>
    <property type="match status" value="1"/>
</dbReference>
<proteinExistence type="inferred from homology"/>
<dbReference type="EC" id="2.7.12.2" evidence="9"/>
<evidence type="ECO:0000256" key="2">
    <source>
        <dbReference type="ARBA" id="ARBA00022553"/>
    </source>
</evidence>